<dbReference type="InterPro" id="IPR016095">
    <property type="entry name" value="Ribosomal_uL1_3-a/b-sand"/>
</dbReference>
<keyword evidence="3" id="KW-0810">Translation regulation</keyword>
<comment type="caution">
    <text evidence="9">The sequence shown here is derived from an EMBL/GenBank/DDBJ whole genome shotgun (WGS) entry which is preliminary data.</text>
</comment>
<evidence type="ECO:0000256" key="6">
    <source>
        <dbReference type="ARBA" id="ARBA00035241"/>
    </source>
</evidence>
<gene>
    <name evidence="9" type="ORF">COY87_01425</name>
</gene>
<evidence type="ECO:0000256" key="4">
    <source>
        <dbReference type="ARBA" id="ARBA00022980"/>
    </source>
</evidence>
<evidence type="ECO:0000256" key="7">
    <source>
        <dbReference type="ARBA" id="ARBA00035452"/>
    </source>
</evidence>
<evidence type="ECO:0000313" key="9">
    <source>
        <dbReference type="EMBL" id="PIY72360.1"/>
    </source>
</evidence>
<dbReference type="EMBL" id="PFLI01000051">
    <property type="protein sequence ID" value="PIY72360.1"/>
    <property type="molecule type" value="Genomic_DNA"/>
</dbReference>
<dbReference type="InterPro" id="IPR023674">
    <property type="entry name" value="Ribosomal_uL1-like"/>
</dbReference>
<dbReference type="Proteomes" id="UP000229401">
    <property type="component" value="Unassembled WGS sequence"/>
</dbReference>
<keyword evidence="2" id="KW-0678">Repressor</keyword>
<feature type="region of interest" description="Disordered" evidence="8">
    <location>
        <begin position="1"/>
        <end position="28"/>
    </location>
</feature>
<dbReference type="GO" id="GO:0003723">
    <property type="term" value="F:RNA binding"/>
    <property type="evidence" value="ECO:0007669"/>
    <property type="project" value="InterPro"/>
</dbReference>
<organism evidence="9 10">
    <name type="scientific">Candidatus Roizmanbacteria bacterium CG_4_10_14_0_8_um_filter_33_9</name>
    <dbReference type="NCBI Taxonomy" id="1974826"/>
    <lineage>
        <taxon>Bacteria</taxon>
        <taxon>Candidatus Roizmaniibacteriota</taxon>
    </lineage>
</organism>
<feature type="compositionally biased region" description="Basic residues" evidence="8">
    <location>
        <begin position="43"/>
        <end position="67"/>
    </location>
</feature>
<dbReference type="PANTHER" id="PTHR36427">
    <property type="entry name" value="54S RIBOSOMAL PROTEIN L1, MITOCHONDRIAL"/>
    <property type="match status" value="1"/>
</dbReference>
<accession>A0A2M7QKI3</accession>
<keyword evidence="4" id="KW-0689">Ribosomal protein</keyword>
<evidence type="ECO:0000256" key="3">
    <source>
        <dbReference type="ARBA" id="ARBA00022845"/>
    </source>
</evidence>
<dbReference type="GO" id="GO:0006417">
    <property type="term" value="P:regulation of translation"/>
    <property type="evidence" value="ECO:0007669"/>
    <property type="project" value="UniProtKB-KW"/>
</dbReference>
<dbReference type="AlphaFoldDB" id="A0A2M7QKI3"/>
<dbReference type="Gene3D" id="3.30.190.20">
    <property type="match status" value="1"/>
</dbReference>
<dbReference type="Pfam" id="PF00687">
    <property type="entry name" value="Ribosomal_L1"/>
    <property type="match status" value="1"/>
</dbReference>
<evidence type="ECO:0000256" key="5">
    <source>
        <dbReference type="ARBA" id="ARBA00023274"/>
    </source>
</evidence>
<dbReference type="GO" id="GO:0006412">
    <property type="term" value="P:translation"/>
    <property type="evidence" value="ECO:0007669"/>
    <property type="project" value="InterPro"/>
</dbReference>
<dbReference type="GO" id="GO:0003735">
    <property type="term" value="F:structural constituent of ribosome"/>
    <property type="evidence" value="ECO:0007669"/>
    <property type="project" value="InterPro"/>
</dbReference>
<dbReference type="GO" id="GO:0015934">
    <property type="term" value="C:large ribosomal subunit"/>
    <property type="evidence" value="ECO:0007669"/>
    <property type="project" value="InterPro"/>
</dbReference>
<evidence type="ECO:0000313" key="10">
    <source>
        <dbReference type="Proteomes" id="UP000229401"/>
    </source>
</evidence>
<feature type="region of interest" description="Disordered" evidence="8">
    <location>
        <begin position="40"/>
        <end position="68"/>
    </location>
</feature>
<proteinExistence type="inferred from homology"/>
<dbReference type="Gene3D" id="6.10.20.140">
    <property type="entry name" value="50S ribosomal protein L1, Chain A, Domain 1"/>
    <property type="match status" value="1"/>
</dbReference>
<dbReference type="PANTHER" id="PTHR36427:SF3">
    <property type="entry name" value="LARGE RIBOSOMAL SUBUNIT PROTEIN UL1M"/>
    <property type="match status" value="1"/>
</dbReference>
<dbReference type="CDD" id="cd00403">
    <property type="entry name" value="Ribosomal_L1"/>
    <property type="match status" value="1"/>
</dbReference>
<name>A0A2M7QKI3_9BACT</name>
<evidence type="ECO:0000256" key="2">
    <source>
        <dbReference type="ARBA" id="ARBA00022491"/>
    </source>
</evidence>
<reference evidence="10" key="1">
    <citation type="submission" date="2017-09" db="EMBL/GenBank/DDBJ databases">
        <title>Depth-based differentiation of microbial function through sediment-hosted aquifers and enrichment of novel symbionts in the deep terrestrial subsurface.</title>
        <authorList>
            <person name="Probst A.J."/>
            <person name="Ladd B."/>
            <person name="Jarett J.K."/>
            <person name="Geller-Mcgrath D.E."/>
            <person name="Sieber C.M.K."/>
            <person name="Emerson J.B."/>
            <person name="Anantharaman K."/>
            <person name="Thomas B.C."/>
            <person name="Malmstrom R."/>
            <person name="Stieglmeier M."/>
            <person name="Klingl A."/>
            <person name="Woyke T."/>
            <person name="Ryan C.M."/>
            <person name="Banfield J.F."/>
        </authorList>
    </citation>
    <scope>NUCLEOTIDE SEQUENCE [LARGE SCALE GENOMIC DNA]</scope>
</reference>
<comment type="similarity">
    <text evidence="1">Belongs to the universal ribosomal protein uL1 family.</text>
</comment>
<evidence type="ECO:0000256" key="1">
    <source>
        <dbReference type="ARBA" id="ARBA00010531"/>
    </source>
</evidence>
<sequence>MGKMKHRALGLEDIEKEQKEKQKKKAFEKKAVVKEIKEEAAKKSKKTEVRKKKKGQSRRGKKYTKAKKSIEKNKAYSIEEAIKTIKSMKYAQFDEAVETHMNVDKTGLKGEMSLPHSIGKTIRVAIVDDALLEKIAAGKIEFDILVTHPQYMPKLARFAKVLGPKGLMPNPKAGTISPNPEEVVKKFSKGVLRWKTEPKFPLIHQMIGKVSFEDKQLVENVQAFIEIVGKVHILEIYLKSTMSPSLKIDIQKV</sequence>
<dbReference type="InterPro" id="IPR028364">
    <property type="entry name" value="Ribosomal_uL1/biogenesis"/>
</dbReference>
<protein>
    <recommendedName>
        <fullName evidence="6">Large ribosomal subunit protein uL1</fullName>
    </recommendedName>
    <alternativeName>
        <fullName evidence="7">50S ribosomal protein L1</fullName>
    </alternativeName>
</protein>
<keyword evidence="5" id="KW-0687">Ribonucleoprotein</keyword>
<evidence type="ECO:0000256" key="8">
    <source>
        <dbReference type="SAM" id="MobiDB-lite"/>
    </source>
</evidence>
<dbReference type="SUPFAM" id="SSF56808">
    <property type="entry name" value="Ribosomal protein L1"/>
    <property type="match status" value="1"/>
</dbReference>
<dbReference type="Gene3D" id="3.40.50.790">
    <property type="match status" value="1"/>
</dbReference>